<sequence length="233" mass="26604">MSKRLASFHGPSTPTSSPVSQVKKYITPASPSRASDATIHRKFKTLLHELRSIANTWDDIVLVDGLKAARTLVDSRTELDNALAMVPADTQPGSVMVSPKLDVMDECITLLDSILIKLSKLLRRMSTVLDNMEALMFEAERLKGFQWCHEEPLWVSWPIEKFVLSLSELTTPYHRSLALHKELVDALRSHTVSFEESRKAINQWVEQPFLRDDGWDAKWEDLCEAEVEKWDTR</sequence>
<proteinExistence type="predicted"/>
<dbReference type="InParanoid" id="A0A0D0BIH2"/>
<dbReference type="AlphaFoldDB" id="A0A0D0BIH2"/>
<dbReference type="EMBL" id="KN835167">
    <property type="protein sequence ID" value="KIK45817.1"/>
    <property type="molecule type" value="Genomic_DNA"/>
</dbReference>
<dbReference type="HOGENOM" id="CLU_089014_0_0_1"/>
<feature type="region of interest" description="Disordered" evidence="1">
    <location>
        <begin position="1"/>
        <end position="21"/>
    </location>
</feature>
<gene>
    <name evidence="2" type="ORF">CY34DRAFT_77235</name>
</gene>
<name>A0A0D0BIH2_9AGAM</name>
<dbReference type="Proteomes" id="UP000054485">
    <property type="component" value="Unassembled WGS sequence"/>
</dbReference>
<reference evidence="2 3" key="1">
    <citation type="submission" date="2014-04" db="EMBL/GenBank/DDBJ databases">
        <authorList>
            <consortium name="DOE Joint Genome Institute"/>
            <person name="Kuo A."/>
            <person name="Ruytinx J."/>
            <person name="Rineau F."/>
            <person name="Colpaert J."/>
            <person name="Kohler A."/>
            <person name="Nagy L.G."/>
            <person name="Floudas D."/>
            <person name="Copeland A."/>
            <person name="Barry K.W."/>
            <person name="Cichocki N."/>
            <person name="Veneault-Fourrey C."/>
            <person name="LaButti K."/>
            <person name="Lindquist E.A."/>
            <person name="Lipzen A."/>
            <person name="Lundell T."/>
            <person name="Morin E."/>
            <person name="Murat C."/>
            <person name="Sun H."/>
            <person name="Tunlid A."/>
            <person name="Henrissat B."/>
            <person name="Grigoriev I.V."/>
            <person name="Hibbett D.S."/>
            <person name="Martin F."/>
            <person name="Nordberg H.P."/>
            <person name="Cantor M.N."/>
            <person name="Hua S.X."/>
        </authorList>
    </citation>
    <scope>NUCLEOTIDE SEQUENCE [LARGE SCALE GENOMIC DNA]</scope>
    <source>
        <strain evidence="2 3">UH-Slu-Lm8-n1</strain>
    </source>
</reference>
<organism evidence="2 3">
    <name type="scientific">Suillus luteus UH-Slu-Lm8-n1</name>
    <dbReference type="NCBI Taxonomy" id="930992"/>
    <lineage>
        <taxon>Eukaryota</taxon>
        <taxon>Fungi</taxon>
        <taxon>Dikarya</taxon>
        <taxon>Basidiomycota</taxon>
        <taxon>Agaricomycotina</taxon>
        <taxon>Agaricomycetes</taxon>
        <taxon>Agaricomycetidae</taxon>
        <taxon>Boletales</taxon>
        <taxon>Suillineae</taxon>
        <taxon>Suillaceae</taxon>
        <taxon>Suillus</taxon>
    </lineage>
</organism>
<evidence type="ECO:0000313" key="3">
    <source>
        <dbReference type="Proteomes" id="UP000054485"/>
    </source>
</evidence>
<accession>A0A0D0BIH2</accession>
<dbReference type="OrthoDB" id="17066at2759"/>
<evidence type="ECO:0000313" key="2">
    <source>
        <dbReference type="EMBL" id="KIK45817.1"/>
    </source>
</evidence>
<keyword evidence="3" id="KW-1185">Reference proteome</keyword>
<reference evidence="3" key="2">
    <citation type="submission" date="2015-01" db="EMBL/GenBank/DDBJ databases">
        <title>Evolutionary Origins and Diversification of the Mycorrhizal Mutualists.</title>
        <authorList>
            <consortium name="DOE Joint Genome Institute"/>
            <consortium name="Mycorrhizal Genomics Consortium"/>
            <person name="Kohler A."/>
            <person name="Kuo A."/>
            <person name="Nagy L.G."/>
            <person name="Floudas D."/>
            <person name="Copeland A."/>
            <person name="Barry K.W."/>
            <person name="Cichocki N."/>
            <person name="Veneault-Fourrey C."/>
            <person name="LaButti K."/>
            <person name="Lindquist E.A."/>
            <person name="Lipzen A."/>
            <person name="Lundell T."/>
            <person name="Morin E."/>
            <person name="Murat C."/>
            <person name="Riley R."/>
            <person name="Ohm R."/>
            <person name="Sun H."/>
            <person name="Tunlid A."/>
            <person name="Henrissat B."/>
            <person name="Grigoriev I.V."/>
            <person name="Hibbett D.S."/>
            <person name="Martin F."/>
        </authorList>
    </citation>
    <scope>NUCLEOTIDE SEQUENCE [LARGE SCALE GENOMIC DNA]</scope>
    <source>
        <strain evidence="3">UH-Slu-Lm8-n1</strain>
    </source>
</reference>
<protein>
    <submittedName>
        <fullName evidence="2">Uncharacterized protein</fullName>
    </submittedName>
</protein>
<evidence type="ECO:0000256" key="1">
    <source>
        <dbReference type="SAM" id="MobiDB-lite"/>
    </source>
</evidence>